<keyword evidence="1" id="KW-1133">Transmembrane helix</keyword>
<accession>A0A7W7WR98</accession>
<proteinExistence type="predicted"/>
<dbReference type="EMBL" id="JACHJW010000001">
    <property type="protein sequence ID" value="MBB4960317.1"/>
    <property type="molecule type" value="Genomic_DNA"/>
</dbReference>
<feature type="transmembrane region" description="Helical" evidence="1">
    <location>
        <begin position="46"/>
        <end position="70"/>
    </location>
</feature>
<keyword evidence="1" id="KW-0472">Membrane</keyword>
<protein>
    <submittedName>
        <fullName evidence="2">ATP synthase protein I</fullName>
    </submittedName>
</protein>
<comment type="caution">
    <text evidence="2">The sequence shown here is derived from an EMBL/GenBank/DDBJ whole genome shotgun (WGS) entry which is preliminary data.</text>
</comment>
<organism evidence="2 3">
    <name type="scientific">Micromonospora polyrhachis</name>
    <dbReference type="NCBI Taxonomy" id="1282883"/>
    <lineage>
        <taxon>Bacteria</taxon>
        <taxon>Bacillati</taxon>
        <taxon>Actinomycetota</taxon>
        <taxon>Actinomycetes</taxon>
        <taxon>Micromonosporales</taxon>
        <taxon>Micromonosporaceae</taxon>
        <taxon>Micromonospora</taxon>
    </lineage>
</organism>
<reference evidence="2 3" key="1">
    <citation type="submission" date="2020-08" db="EMBL/GenBank/DDBJ databases">
        <title>Sequencing the genomes of 1000 actinobacteria strains.</title>
        <authorList>
            <person name="Klenk H.-P."/>
        </authorList>
    </citation>
    <scope>NUCLEOTIDE SEQUENCE [LARGE SCALE GENOMIC DNA]</scope>
    <source>
        <strain evidence="2 3">DSM 45886</strain>
    </source>
</reference>
<sequence length="143" mass="14525">MSAPSAGQPGAIRQRLPYLRTTLLASAALLVLAVPVGAVLRGPTGAAGAAAGVALVVFSYLVSGFSVAWADAVNPKLIMSVGLVTYAIKIVILGVVMSVIAATGWSGLMPMGAAIIAAVAVWTISQLVWTVRAPLPYVQPSQD</sequence>
<feature type="transmembrane region" description="Helical" evidence="1">
    <location>
        <begin position="77"/>
        <end position="102"/>
    </location>
</feature>
<gene>
    <name evidence="2" type="ORF">FHR38_004050</name>
</gene>
<keyword evidence="1" id="KW-0812">Transmembrane</keyword>
<dbReference type="Proteomes" id="UP000578819">
    <property type="component" value="Unassembled WGS sequence"/>
</dbReference>
<name>A0A7W7WR98_9ACTN</name>
<dbReference type="AlphaFoldDB" id="A0A7W7WR98"/>
<feature type="transmembrane region" description="Helical" evidence="1">
    <location>
        <begin position="21"/>
        <end position="40"/>
    </location>
</feature>
<evidence type="ECO:0000313" key="3">
    <source>
        <dbReference type="Proteomes" id="UP000578819"/>
    </source>
</evidence>
<evidence type="ECO:0000313" key="2">
    <source>
        <dbReference type="EMBL" id="MBB4960317.1"/>
    </source>
</evidence>
<evidence type="ECO:0000256" key="1">
    <source>
        <dbReference type="SAM" id="Phobius"/>
    </source>
</evidence>
<feature type="transmembrane region" description="Helical" evidence="1">
    <location>
        <begin position="108"/>
        <end position="129"/>
    </location>
</feature>
<dbReference type="RefSeq" id="WP_184536111.1">
    <property type="nucleotide sequence ID" value="NZ_JACHJW010000001.1"/>
</dbReference>
<keyword evidence="3" id="KW-1185">Reference proteome</keyword>